<dbReference type="InterPro" id="IPR050492">
    <property type="entry name" value="Bact_metal-bind_prot9"/>
</dbReference>
<dbReference type="Pfam" id="PF01297">
    <property type="entry name" value="ZnuA"/>
    <property type="match status" value="1"/>
</dbReference>
<evidence type="ECO:0000256" key="1">
    <source>
        <dbReference type="SAM" id="Coils"/>
    </source>
</evidence>
<evidence type="ECO:0000313" key="4">
    <source>
        <dbReference type="Proteomes" id="UP000613512"/>
    </source>
</evidence>
<dbReference type="RefSeq" id="WP_188384594.1">
    <property type="nucleotide sequence ID" value="NZ_BMEY01000009.1"/>
</dbReference>
<comment type="caution">
    <text evidence="3">The sequence shown here is derived from an EMBL/GenBank/DDBJ whole genome shotgun (WGS) entry which is preliminary data.</text>
</comment>
<feature type="region of interest" description="Disordered" evidence="2">
    <location>
        <begin position="127"/>
        <end position="190"/>
    </location>
</feature>
<protein>
    <submittedName>
        <fullName evidence="3">Adhesin</fullName>
    </submittedName>
</protein>
<feature type="coiled-coil region" evidence="1">
    <location>
        <begin position="220"/>
        <end position="247"/>
    </location>
</feature>
<sequence>MKLFTTIGLIIISGFLLIGCQSEQPSNPKPESKLSIYTSIYPIQYIIERIGGETIDTSTIFPPGVDAHSYEPTTRKMIQLAKSDAFVYMGAGMEGFSNSIANALESEHVHLLELGQYEDLFSENEHDEHYHSDEVDQHEHNDHNHSGDGDHHEHNDHNHSDDGDHHEHNDHNHSDEGNQHEHDGHNHGDHDPHIWIDPIRMIDMAEIILQFLLDINPSEMDLYERNFMALKEDLMNLDNDFKEMIEQKSQMKFLISHAAYGYWEERYGIKQLAINGVSSTSEPSQKDLVRIIEQAKNSELNYIIFEQNTSSKVSTIIKDYLQIETLTIHNLAVLTEDDIKNKEDYLTLMRKNLKVLDQALQ</sequence>
<dbReference type="Proteomes" id="UP000613512">
    <property type="component" value="Unassembled WGS sequence"/>
</dbReference>
<dbReference type="SUPFAM" id="SSF53807">
    <property type="entry name" value="Helical backbone' metal receptor"/>
    <property type="match status" value="1"/>
</dbReference>
<dbReference type="Gene3D" id="3.40.50.1980">
    <property type="entry name" value="Nitrogenase molybdenum iron protein domain"/>
    <property type="match status" value="3"/>
</dbReference>
<proteinExistence type="predicted"/>
<dbReference type="GO" id="GO:0030001">
    <property type="term" value="P:metal ion transport"/>
    <property type="evidence" value="ECO:0007669"/>
    <property type="project" value="InterPro"/>
</dbReference>
<evidence type="ECO:0000256" key="2">
    <source>
        <dbReference type="SAM" id="MobiDB-lite"/>
    </source>
</evidence>
<accession>A0A916RZE1</accession>
<dbReference type="PROSITE" id="PS51257">
    <property type="entry name" value="PROKAR_LIPOPROTEIN"/>
    <property type="match status" value="1"/>
</dbReference>
<gene>
    <name evidence="3" type="ORF">GCM10008025_20690</name>
</gene>
<organism evidence="3 4">
    <name type="scientific">Ornithinibacillus halotolerans</name>
    <dbReference type="NCBI Taxonomy" id="1274357"/>
    <lineage>
        <taxon>Bacteria</taxon>
        <taxon>Bacillati</taxon>
        <taxon>Bacillota</taxon>
        <taxon>Bacilli</taxon>
        <taxon>Bacillales</taxon>
        <taxon>Bacillaceae</taxon>
        <taxon>Ornithinibacillus</taxon>
    </lineage>
</organism>
<name>A0A916RZE1_9BACI</name>
<dbReference type="InterPro" id="IPR006127">
    <property type="entry name" value="ZnuA-like"/>
</dbReference>
<keyword evidence="1" id="KW-0175">Coiled coil</keyword>
<evidence type="ECO:0000313" key="3">
    <source>
        <dbReference type="EMBL" id="GGA76943.1"/>
    </source>
</evidence>
<dbReference type="EMBL" id="BMEY01000009">
    <property type="protein sequence ID" value="GGA76943.1"/>
    <property type="molecule type" value="Genomic_DNA"/>
</dbReference>
<dbReference type="AlphaFoldDB" id="A0A916RZE1"/>
<keyword evidence="4" id="KW-1185">Reference proteome</keyword>
<reference evidence="3" key="2">
    <citation type="submission" date="2020-09" db="EMBL/GenBank/DDBJ databases">
        <authorList>
            <person name="Sun Q."/>
            <person name="Zhou Y."/>
        </authorList>
    </citation>
    <scope>NUCLEOTIDE SEQUENCE</scope>
    <source>
        <strain evidence="3">CGMCC 1.12408</strain>
    </source>
</reference>
<dbReference type="GO" id="GO:0046872">
    <property type="term" value="F:metal ion binding"/>
    <property type="evidence" value="ECO:0007669"/>
    <property type="project" value="InterPro"/>
</dbReference>
<reference evidence="3" key="1">
    <citation type="journal article" date="2014" name="Int. J. Syst. Evol. Microbiol.">
        <title>Complete genome sequence of Corynebacterium casei LMG S-19264T (=DSM 44701T), isolated from a smear-ripened cheese.</title>
        <authorList>
            <consortium name="US DOE Joint Genome Institute (JGI-PGF)"/>
            <person name="Walter F."/>
            <person name="Albersmeier A."/>
            <person name="Kalinowski J."/>
            <person name="Ruckert C."/>
        </authorList>
    </citation>
    <scope>NUCLEOTIDE SEQUENCE</scope>
    <source>
        <strain evidence="3">CGMCC 1.12408</strain>
    </source>
</reference>
<dbReference type="PANTHER" id="PTHR42953:SF8">
    <property type="entry name" value="ZINT DOMAIN-CONTAINING PROTEIN"/>
    <property type="match status" value="1"/>
</dbReference>
<dbReference type="PANTHER" id="PTHR42953">
    <property type="entry name" value="HIGH-AFFINITY ZINC UPTAKE SYSTEM PROTEIN ZNUA-RELATED"/>
    <property type="match status" value="1"/>
</dbReference>